<dbReference type="PIRSF" id="PIRSF006648">
    <property type="entry name" value="DrrB"/>
    <property type="match status" value="1"/>
</dbReference>
<dbReference type="GO" id="GO:0140359">
    <property type="term" value="F:ABC-type transporter activity"/>
    <property type="evidence" value="ECO:0007669"/>
    <property type="project" value="InterPro"/>
</dbReference>
<reference evidence="8 9" key="1">
    <citation type="submission" date="2018-01" db="EMBL/GenBank/DDBJ databases">
        <title>Arthrobacter sp. nov., from glaciers in China.</title>
        <authorList>
            <person name="Liu Q."/>
            <person name="Xin Y.-H."/>
        </authorList>
    </citation>
    <scope>NUCLEOTIDE SEQUENCE [LARGE SCALE GENOMIC DNA]</scope>
    <source>
        <strain evidence="8 9">HLT2-12-2</strain>
    </source>
</reference>
<dbReference type="PROSITE" id="PS51012">
    <property type="entry name" value="ABC_TM2"/>
    <property type="match status" value="1"/>
</dbReference>
<keyword evidence="5" id="KW-0046">Antibiotic resistance</keyword>
<sequence>MSSLSAALRDSSVIAGRNLRNVIRTPGAMVTSVAQPIMFVLLLAFVFGGTLGGAEYRTFLIGGILAQTLTFNASFTAVYLAKDLQLGLIDRFRSLPMSRGAVILGRSSADLVTSLLSIAVTLLCGLAIGWRMTNGLGPALIAMGLLLLFTFAVSWVGAVIALTARSVEVAQSLGLIWLFPVTFISGAFVSVQSMPGPLRNFAEWNPVTAVATSVRELFGNAEPQGFAPPSGWPADNALLYAVLCCVAIIAIFAPLAISQYVRISKR</sequence>
<dbReference type="Pfam" id="PF01061">
    <property type="entry name" value="ABC2_membrane"/>
    <property type="match status" value="1"/>
</dbReference>
<evidence type="ECO:0000259" key="7">
    <source>
        <dbReference type="PROSITE" id="PS51012"/>
    </source>
</evidence>
<name>A0A2S3ZWI9_ARTGL</name>
<feature type="transmembrane region" description="Helical" evidence="6">
    <location>
        <begin position="102"/>
        <end position="128"/>
    </location>
</feature>
<comment type="similarity">
    <text evidence="6">Belongs to the ABC-2 integral membrane protein family.</text>
</comment>
<evidence type="ECO:0000256" key="4">
    <source>
        <dbReference type="ARBA" id="ARBA00023136"/>
    </source>
</evidence>
<dbReference type="AlphaFoldDB" id="A0A2S3ZWI9"/>
<evidence type="ECO:0000313" key="8">
    <source>
        <dbReference type="EMBL" id="POH73588.1"/>
    </source>
</evidence>
<dbReference type="PANTHER" id="PTHR43229">
    <property type="entry name" value="NODULATION PROTEIN J"/>
    <property type="match status" value="1"/>
</dbReference>
<dbReference type="GO" id="GO:0046677">
    <property type="term" value="P:response to antibiotic"/>
    <property type="evidence" value="ECO:0007669"/>
    <property type="project" value="UniProtKB-KW"/>
</dbReference>
<evidence type="ECO:0000313" key="9">
    <source>
        <dbReference type="Proteomes" id="UP000237061"/>
    </source>
</evidence>
<dbReference type="InterPro" id="IPR013525">
    <property type="entry name" value="ABC2_TM"/>
</dbReference>
<evidence type="ECO:0000256" key="5">
    <source>
        <dbReference type="ARBA" id="ARBA00023251"/>
    </source>
</evidence>
<evidence type="ECO:0000256" key="2">
    <source>
        <dbReference type="ARBA" id="ARBA00022692"/>
    </source>
</evidence>
<dbReference type="OrthoDB" id="670210at2"/>
<feature type="transmembrane region" description="Helical" evidence="6">
    <location>
        <begin position="27"/>
        <end position="47"/>
    </location>
</feature>
<accession>A0A2S3ZWI9</accession>
<proteinExistence type="inferred from homology"/>
<dbReference type="InterPro" id="IPR051784">
    <property type="entry name" value="Nod_factor_ABC_transporter"/>
</dbReference>
<keyword evidence="6" id="KW-0813">Transport</keyword>
<dbReference type="Proteomes" id="UP000237061">
    <property type="component" value="Unassembled WGS sequence"/>
</dbReference>
<feature type="transmembrane region" description="Helical" evidence="6">
    <location>
        <begin position="237"/>
        <end position="257"/>
    </location>
</feature>
<keyword evidence="4 6" id="KW-0472">Membrane</keyword>
<feature type="transmembrane region" description="Helical" evidence="6">
    <location>
        <begin position="140"/>
        <end position="162"/>
    </location>
</feature>
<gene>
    <name evidence="8" type="ORF">CVS27_09425</name>
</gene>
<evidence type="ECO:0000256" key="6">
    <source>
        <dbReference type="RuleBase" id="RU361157"/>
    </source>
</evidence>
<dbReference type="InterPro" id="IPR047817">
    <property type="entry name" value="ABC2_TM_bact-type"/>
</dbReference>
<dbReference type="RefSeq" id="WP_103465485.1">
    <property type="nucleotide sequence ID" value="NZ_PPXB01000006.1"/>
</dbReference>
<comment type="subcellular location">
    <subcellularLocation>
        <location evidence="6">Cell membrane</location>
        <topology evidence="6">Multi-pass membrane protein</topology>
    </subcellularLocation>
    <subcellularLocation>
        <location evidence="1">Membrane</location>
        <topology evidence="1">Multi-pass membrane protein</topology>
    </subcellularLocation>
</comment>
<dbReference type="InterPro" id="IPR000412">
    <property type="entry name" value="ABC_2_transport"/>
</dbReference>
<feature type="transmembrane region" description="Helical" evidence="6">
    <location>
        <begin position="59"/>
        <end position="81"/>
    </location>
</feature>
<keyword evidence="2 6" id="KW-0812">Transmembrane</keyword>
<evidence type="ECO:0000256" key="1">
    <source>
        <dbReference type="ARBA" id="ARBA00004141"/>
    </source>
</evidence>
<dbReference type="GO" id="GO:0043190">
    <property type="term" value="C:ATP-binding cassette (ABC) transporter complex"/>
    <property type="evidence" value="ECO:0007669"/>
    <property type="project" value="InterPro"/>
</dbReference>
<comment type="caution">
    <text evidence="8">The sequence shown here is derived from an EMBL/GenBank/DDBJ whole genome shotgun (WGS) entry which is preliminary data.</text>
</comment>
<keyword evidence="3 6" id="KW-1133">Transmembrane helix</keyword>
<feature type="domain" description="ABC transmembrane type-2" evidence="7">
    <location>
        <begin position="27"/>
        <end position="263"/>
    </location>
</feature>
<dbReference type="PANTHER" id="PTHR43229:SF2">
    <property type="entry name" value="NODULATION PROTEIN J"/>
    <property type="match status" value="1"/>
</dbReference>
<keyword evidence="9" id="KW-1185">Reference proteome</keyword>
<evidence type="ECO:0000256" key="3">
    <source>
        <dbReference type="ARBA" id="ARBA00022989"/>
    </source>
</evidence>
<protein>
    <recommendedName>
        <fullName evidence="6">Transport permease protein</fullName>
    </recommendedName>
</protein>
<keyword evidence="6" id="KW-1003">Cell membrane</keyword>
<organism evidence="8 9">
    <name type="scientific">Arthrobacter glacialis</name>
    <dbReference type="NCBI Taxonomy" id="1664"/>
    <lineage>
        <taxon>Bacteria</taxon>
        <taxon>Bacillati</taxon>
        <taxon>Actinomycetota</taxon>
        <taxon>Actinomycetes</taxon>
        <taxon>Micrococcales</taxon>
        <taxon>Micrococcaceae</taxon>
        <taxon>Arthrobacter</taxon>
    </lineage>
</organism>
<feature type="transmembrane region" description="Helical" evidence="6">
    <location>
        <begin position="174"/>
        <end position="194"/>
    </location>
</feature>
<dbReference type="EMBL" id="PPXC01000006">
    <property type="protein sequence ID" value="POH73588.1"/>
    <property type="molecule type" value="Genomic_DNA"/>
</dbReference>